<reference evidence="1" key="1">
    <citation type="submission" date="2019-11" db="EMBL/GenBank/DDBJ databases">
        <title>Genomic insights into an expanded diversity of filamentous marine cyanobacteria reveals the extraordinary biosynthetic potential of Moorea and Okeania.</title>
        <authorList>
            <person name="Ferreira Leao T."/>
            <person name="Wang M."/>
            <person name="Moss N."/>
            <person name="Da Silva R."/>
            <person name="Sanders J."/>
            <person name="Nurk S."/>
            <person name="Gurevich A."/>
            <person name="Humphrey G."/>
            <person name="Reher R."/>
            <person name="Zhu Q."/>
            <person name="Belda-Ferre P."/>
            <person name="Glukhov E."/>
            <person name="Rex R."/>
            <person name="Dorrestein P.C."/>
            <person name="Knight R."/>
            <person name="Pevzner P."/>
            <person name="Gerwick W.H."/>
            <person name="Gerwick L."/>
        </authorList>
    </citation>
    <scope>NUCLEOTIDE SEQUENCE</scope>
    <source>
        <strain evidence="1">SIO1C4</strain>
    </source>
</reference>
<gene>
    <name evidence="1" type="ORF">F6J89_04255</name>
</gene>
<evidence type="ECO:0000313" key="1">
    <source>
        <dbReference type="EMBL" id="NER26847.1"/>
    </source>
</evidence>
<dbReference type="EMBL" id="JAAHFQ010000054">
    <property type="protein sequence ID" value="NER26847.1"/>
    <property type="molecule type" value="Genomic_DNA"/>
</dbReference>
<protein>
    <submittedName>
        <fullName evidence="1">Uncharacterized protein</fullName>
    </submittedName>
</protein>
<name>A0A6B3N5L4_9CYAN</name>
<sequence length="128" mass="14044">MTEQSNIKLTIALSDPELDEEELDEAARKLLQEMNELDEVEQANLVKVEQAPEGSKAIAGFVLGMLEAVVDVGKVPGFMSFLGDRFGGKPTPIEMEVEANGRKLKLKASNQQELLIAIRAAEDFIMPD</sequence>
<accession>A0A6B3N5L4</accession>
<dbReference type="AlphaFoldDB" id="A0A6B3N5L4"/>
<proteinExistence type="predicted"/>
<comment type="caution">
    <text evidence="1">The sequence shown here is derived from an EMBL/GenBank/DDBJ whole genome shotgun (WGS) entry which is preliminary data.</text>
</comment>
<organism evidence="1">
    <name type="scientific">Symploca sp. SIO1C4</name>
    <dbReference type="NCBI Taxonomy" id="2607765"/>
    <lineage>
        <taxon>Bacteria</taxon>
        <taxon>Bacillati</taxon>
        <taxon>Cyanobacteriota</taxon>
        <taxon>Cyanophyceae</taxon>
        <taxon>Coleofasciculales</taxon>
        <taxon>Coleofasciculaceae</taxon>
        <taxon>Symploca</taxon>
    </lineage>
</organism>